<reference evidence="2" key="2">
    <citation type="submission" date="2021-04" db="EMBL/GenBank/DDBJ databases">
        <authorList>
            <person name="Gilroy R."/>
        </authorList>
    </citation>
    <scope>NUCLEOTIDE SEQUENCE</scope>
    <source>
        <strain evidence="2">USAMLcec2-132</strain>
    </source>
</reference>
<dbReference type="AlphaFoldDB" id="A0A9D2NG30"/>
<evidence type="ECO:0000256" key="1">
    <source>
        <dbReference type="SAM" id="Phobius"/>
    </source>
</evidence>
<feature type="transmembrane region" description="Helical" evidence="1">
    <location>
        <begin position="72"/>
        <end position="90"/>
    </location>
</feature>
<organism evidence="2 3">
    <name type="scientific">Candidatus Eisenbergiella merdavium</name>
    <dbReference type="NCBI Taxonomy" id="2838551"/>
    <lineage>
        <taxon>Bacteria</taxon>
        <taxon>Bacillati</taxon>
        <taxon>Bacillota</taxon>
        <taxon>Clostridia</taxon>
        <taxon>Lachnospirales</taxon>
        <taxon>Lachnospiraceae</taxon>
        <taxon>Eisenbergiella</taxon>
    </lineage>
</organism>
<sequence>MSKIEKRAATAAWTMFFLIFAVICVLSFQSGDATKALEKPLVEGVTGTADRQLSREAILTITFYIRQAGRAVLFYALGFCGACGTLLCFGRRNQLALGAGAGTVLFGLSYFTEKMKIFIEGRHYSFVECLEGFVFALLGYLCVAVFLSIRRKKKALREPERGWALRDEDCYVPEEIKSTESDHHHD</sequence>
<name>A0A9D2NG30_9FIRM</name>
<gene>
    <name evidence="2" type="ORF">H9761_14295</name>
</gene>
<evidence type="ECO:0000313" key="2">
    <source>
        <dbReference type="EMBL" id="HJC24851.1"/>
    </source>
</evidence>
<proteinExistence type="predicted"/>
<feature type="transmembrane region" description="Helical" evidence="1">
    <location>
        <begin position="132"/>
        <end position="149"/>
    </location>
</feature>
<keyword evidence="1" id="KW-1133">Transmembrane helix</keyword>
<dbReference type="Proteomes" id="UP000823891">
    <property type="component" value="Unassembled WGS sequence"/>
</dbReference>
<feature type="transmembrane region" description="Helical" evidence="1">
    <location>
        <begin position="95"/>
        <end position="112"/>
    </location>
</feature>
<reference evidence="2" key="1">
    <citation type="journal article" date="2021" name="PeerJ">
        <title>Extensive microbial diversity within the chicken gut microbiome revealed by metagenomics and culture.</title>
        <authorList>
            <person name="Gilroy R."/>
            <person name="Ravi A."/>
            <person name="Getino M."/>
            <person name="Pursley I."/>
            <person name="Horton D.L."/>
            <person name="Alikhan N.F."/>
            <person name="Baker D."/>
            <person name="Gharbi K."/>
            <person name="Hall N."/>
            <person name="Watson M."/>
            <person name="Adriaenssens E.M."/>
            <person name="Foster-Nyarko E."/>
            <person name="Jarju S."/>
            <person name="Secka A."/>
            <person name="Antonio M."/>
            <person name="Oren A."/>
            <person name="Chaudhuri R.R."/>
            <person name="La Ragione R."/>
            <person name="Hildebrand F."/>
            <person name="Pallen M.J."/>
        </authorList>
    </citation>
    <scope>NUCLEOTIDE SEQUENCE</scope>
    <source>
        <strain evidence="2">USAMLcec2-132</strain>
    </source>
</reference>
<accession>A0A9D2NG30</accession>
<feature type="transmembrane region" description="Helical" evidence="1">
    <location>
        <begin position="12"/>
        <end position="31"/>
    </location>
</feature>
<keyword evidence="1" id="KW-0472">Membrane</keyword>
<comment type="caution">
    <text evidence="2">The sequence shown here is derived from an EMBL/GenBank/DDBJ whole genome shotgun (WGS) entry which is preliminary data.</text>
</comment>
<protein>
    <submittedName>
        <fullName evidence="2">Uncharacterized protein</fullName>
    </submittedName>
</protein>
<evidence type="ECO:0000313" key="3">
    <source>
        <dbReference type="Proteomes" id="UP000823891"/>
    </source>
</evidence>
<keyword evidence="1" id="KW-0812">Transmembrane</keyword>
<dbReference type="EMBL" id="DWWS01000050">
    <property type="protein sequence ID" value="HJC24851.1"/>
    <property type="molecule type" value="Genomic_DNA"/>
</dbReference>